<name>A0ABU5PJ39_9BACL</name>
<sequence>MKKTQDDEIYTELFLSFSDKVERWIKRSLLVLLAALCLFQLLLRIPELRYVLASADKYEGVPIHREQGN</sequence>
<evidence type="ECO:0000256" key="1">
    <source>
        <dbReference type="SAM" id="Phobius"/>
    </source>
</evidence>
<keyword evidence="3" id="KW-1185">Reference proteome</keyword>
<accession>A0ABU5PJ39</accession>
<keyword evidence="1" id="KW-1133">Transmembrane helix</keyword>
<comment type="caution">
    <text evidence="2">The sequence shown here is derived from an EMBL/GenBank/DDBJ whole genome shotgun (WGS) entry which is preliminary data.</text>
</comment>
<gene>
    <name evidence="2" type="ORF">U9M73_07880</name>
</gene>
<evidence type="ECO:0000313" key="3">
    <source>
        <dbReference type="Proteomes" id="UP001292216"/>
    </source>
</evidence>
<keyword evidence="1" id="KW-0472">Membrane</keyword>
<evidence type="ECO:0000313" key="2">
    <source>
        <dbReference type="EMBL" id="MEA3569918.1"/>
    </source>
</evidence>
<reference evidence="2 3" key="1">
    <citation type="submission" date="2023-12" db="EMBL/GenBank/DDBJ databases">
        <title>Whole genome sequencing of Paenibacillus phoenicis isolated from the Phoenix Mars Lander spacecraft assembly facility.</title>
        <authorList>
            <person name="Garcia A."/>
            <person name="Venkateswaran K."/>
        </authorList>
    </citation>
    <scope>NUCLEOTIDE SEQUENCE [LARGE SCALE GENOMIC DNA]</scope>
    <source>
        <strain evidence="2 3">3PO2SA</strain>
    </source>
</reference>
<proteinExistence type="predicted"/>
<protein>
    <submittedName>
        <fullName evidence="2">Uncharacterized protein</fullName>
    </submittedName>
</protein>
<dbReference type="EMBL" id="JAYERP010000001">
    <property type="protein sequence ID" value="MEA3569918.1"/>
    <property type="molecule type" value="Genomic_DNA"/>
</dbReference>
<feature type="transmembrane region" description="Helical" evidence="1">
    <location>
        <begin position="24"/>
        <end position="43"/>
    </location>
</feature>
<dbReference type="Proteomes" id="UP001292216">
    <property type="component" value="Unassembled WGS sequence"/>
</dbReference>
<dbReference type="RefSeq" id="WP_323076740.1">
    <property type="nucleotide sequence ID" value="NZ_CBCSKM010000003.1"/>
</dbReference>
<organism evidence="2 3">
    <name type="scientific">Paenibacillus phoenicis</name>
    <dbReference type="NCBI Taxonomy" id="554117"/>
    <lineage>
        <taxon>Bacteria</taxon>
        <taxon>Bacillati</taxon>
        <taxon>Bacillota</taxon>
        <taxon>Bacilli</taxon>
        <taxon>Bacillales</taxon>
        <taxon>Paenibacillaceae</taxon>
        <taxon>Paenibacillus</taxon>
    </lineage>
</organism>
<keyword evidence="1" id="KW-0812">Transmembrane</keyword>